<comment type="cofactor">
    <cofactor evidence="1">
        <name>FMN</name>
        <dbReference type="ChEBI" id="CHEBI:58210"/>
    </cofactor>
</comment>
<evidence type="ECO:0000256" key="1">
    <source>
        <dbReference type="ARBA" id="ARBA00001917"/>
    </source>
</evidence>
<evidence type="ECO:0000256" key="7">
    <source>
        <dbReference type="ARBA" id="ARBA00022723"/>
    </source>
</evidence>
<evidence type="ECO:0000256" key="2">
    <source>
        <dbReference type="ARBA" id="ARBA00001927"/>
    </source>
</evidence>
<evidence type="ECO:0000256" key="3">
    <source>
        <dbReference type="ARBA" id="ARBA00009716"/>
    </source>
</evidence>
<dbReference type="InterPro" id="IPR002489">
    <property type="entry name" value="Glu_synth_asu_C"/>
</dbReference>
<dbReference type="Pfam" id="PF04898">
    <property type="entry name" value="Glu_syn_central"/>
    <property type="match status" value="1"/>
</dbReference>
<dbReference type="InterPro" id="IPR006982">
    <property type="entry name" value="Glu_synth_centr_N"/>
</dbReference>
<dbReference type="PANTHER" id="PTHR11938:SF133">
    <property type="entry name" value="GLUTAMATE SYNTHASE (NADH)"/>
    <property type="match status" value="1"/>
</dbReference>
<evidence type="ECO:0000256" key="13">
    <source>
        <dbReference type="ARBA" id="ARBA00023291"/>
    </source>
</evidence>
<evidence type="ECO:0000313" key="17">
    <source>
        <dbReference type="Proteomes" id="UP000640725"/>
    </source>
</evidence>
<evidence type="ECO:0000256" key="8">
    <source>
        <dbReference type="ARBA" id="ARBA00022962"/>
    </source>
</evidence>
<keyword evidence="9 16" id="KW-0560">Oxidoreductase</keyword>
<dbReference type="PANTHER" id="PTHR11938">
    <property type="entry name" value="FAD NADPH DEHYDROGENASE/OXIDOREDUCTASE"/>
    <property type="match status" value="1"/>
</dbReference>
<dbReference type="Pfam" id="PF00310">
    <property type="entry name" value="GATase_2"/>
    <property type="match status" value="1"/>
</dbReference>
<dbReference type="GO" id="GO:0004355">
    <property type="term" value="F:glutamate synthase (NADPH) activity"/>
    <property type="evidence" value="ECO:0007669"/>
    <property type="project" value="UniProtKB-EC"/>
</dbReference>
<evidence type="ECO:0000256" key="6">
    <source>
        <dbReference type="ARBA" id="ARBA00022643"/>
    </source>
</evidence>
<keyword evidence="8" id="KW-0315">Glutamine amidotransferase</keyword>
<proteinExistence type="inferred from homology"/>
<keyword evidence="13" id="KW-0003">3Fe-4S</keyword>
<dbReference type="NCBIfam" id="NF008730">
    <property type="entry name" value="PRK11750.1"/>
    <property type="match status" value="1"/>
</dbReference>
<dbReference type="InterPro" id="IPR013785">
    <property type="entry name" value="Aldolase_TIM"/>
</dbReference>
<dbReference type="Proteomes" id="UP000640725">
    <property type="component" value="Unassembled WGS sequence"/>
</dbReference>
<evidence type="ECO:0000256" key="4">
    <source>
        <dbReference type="ARBA" id="ARBA00022605"/>
    </source>
</evidence>
<keyword evidence="11" id="KW-0411">Iron-sulfur</keyword>
<dbReference type="Pfam" id="PF01493">
    <property type="entry name" value="GXGXG"/>
    <property type="match status" value="1"/>
</dbReference>
<dbReference type="CDD" id="cd02808">
    <property type="entry name" value="GltS_FMN"/>
    <property type="match status" value="1"/>
</dbReference>
<dbReference type="Gene3D" id="3.60.20.10">
    <property type="entry name" value="Glutamine Phosphoribosylpyrophosphate, subunit 1, domain 1"/>
    <property type="match status" value="1"/>
</dbReference>
<dbReference type="CDD" id="cd00713">
    <property type="entry name" value="GltS"/>
    <property type="match status" value="1"/>
</dbReference>
<evidence type="ECO:0000256" key="10">
    <source>
        <dbReference type="ARBA" id="ARBA00023004"/>
    </source>
</evidence>
<gene>
    <name evidence="16" type="primary">gltB</name>
    <name evidence="16" type="ORF">IQ236_18590</name>
</gene>
<evidence type="ECO:0000256" key="5">
    <source>
        <dbReference type="ARBA" id="ARBA00022630"/>
    </source>
</evidence>
<dbReference type="InterPro" id="IPR036485">
    <property type="entry name" value="Glu_synth_asu_C_sf"/>
</dbReference>
<protein>
    <submittedName>
        <fullName evidence="16">Glutamate synthase large subunit</fullName>
        <ecNumber evidence="16">1.4.1.13</ecNumber>
    </submittedName>
</protein>
<accession>A0ABR9UFH5</accession>
<dbReference type="CDD" id="cd00982">
    <property type="entry name" value="gltB_C"/>
    <property type="match status" value="1"/>
</dbReference>
<dbReference type="PROSITE" id="PS51278">
    <property type="entry name" value="GATASE_TYPE_2"/>
    <property type="match status" value="1"/>
</dbReference>
<name>A0ABR9UFH5_9CYAN</name>
<evidence type="ECO:0000256" key="9">
    <source>
        <dbReference type="ARBA" id="ARBA00023002"/>
    </source>
</evidence>
<dbReference type="EMBL" id="JADEWU010000050">
    <property type="protein sequence ID" value="MBE9145210.1"/>
    <property type="molecule type" value="Genomic_DNA"/>
</dbReference>
<keyword evidence="4" id="KW-0028">Amino-acid biosynthesis</keyword>
<comment type="similarity">
    <text evidence="3">Belongs to the glutamate synthase family.</text>
</comment>
<comment type="pathway">
    <text evidence="14">Amino-acid biosynthesis.</text>
</comment>
<dbReference type="InterPro" id="IPR029055">
    <property type="entry name" value="Ntn_hydrolases_N"/>
</dbReference>
<dbReference type="Gene3D" id="3.20.20.70">
    <property type="entry name" value="Aldolase class I"/>
    <property type="match status" value="2"/>
</dbReference>
<evidence type="ECO:0000256" key="12">
    <source>
        <dbReference type="ARBA" id="ARBA00023164"/>
    </source>
</evidence>
<dbReference type="InterPro" id="IPR050711">
    <property type="entry name" value="ET-N_metabolism_enzyme"/>
</dbReference>
<evidence type="ECO:0000259" key="15">
    <source>
        <dbReference type="PROSITE" id="PS51278"/>
    </source>
</evidence>
<keyword evidence="12" id="KW-0314">Glutamate biosynthesis</keyword>
<evidence type="ECO:0000256" key="14">
    <source>
        <dbReference type="ARBA" id="ARBA00029440"/>
    </source>
</evidence>
<organism evidence="16 17">
    <name type="scientific">Planktothrix mougeotii LEGE 06226</name>
    <dbReference type="NCBI Taxonomy" id="1828728"/>
    <lineage>
        <taxon>Bacteria</taxon>
        <taxon>Bacillati</taxon>
        <taxon>Cyanobacteriota</taxon>
        <taxon>Cyanophyceae</taxon>
        <taxon>Oscillatoriophycideae</taxon>
        <taxon>Oscillatoriales</taxon>
        <taxon>Microcoleaceae</taxon>
        <taxon>Planktothrix</taxon>
    </lineage>
</organism>
<dbReference type="SUPFAM" id="SSF56235">
    <property type="entry name" value="N-terminal nucleophile aminohydrolases (Ntn hydrolases)"/>
    <property type="match status" value="1"/>
</dbReference>
<keyword evidence="5" id="KW-0285">Flavoprotein</keyword>
<dbReference type="Gene3D" id="2.160.20.60">
    <property type="entry name" value="Glutamate synthase, alpha subunit, C-terminal domain"/>
    <property type="match status" value="1"/>
</dbReference>
<dbReference type="Pfam" id="PF01645">
    <property type="entry name" value="Glu_synthase"/>
    <property type="match status" value="1"/>
</dbReference>
<dbReference type="InterPro" id="IPR017932">
    <property type="entry name" value="GATase_2_dom"/>
</dbReference>
<sequence length="1541" mass="169069">MNTQAFPEKQGLYDPQLEHDACGVGFIVHQKGQKSHDIVENALTILLNLDHRGACGCEVNTGDGAGILMQVPHKFLKKVTAEQNINLPEPGEYGVGMMYGSPDPQQRQKGREIFEKIVTAEGQTVLGWRDVPTDDSPLGNTAKSSEPFMQQVFIGRNPNIKDDLAFERKLYVIRKLSHTEIRVPGHDPYWYISSLSCRTMVYKGMLMPVQVGQYYPELHDPDMESALALVHSRFSTNTFPSWERSHPYRYIAHNGEINTLRGNINWMTARSAMFESERFGEDLKKIQPVINVNGSDSTIFDNALELLVLAGRSLPHAVMMMIPEPWTAHESMSEEKKAFYEYHSCLMEPWDGPASIAFTDGTMMGAVLDRNGLRPSRYYVTKDDLVIMASEAGVLPIEPERVAYKGRLQPGRMFLVDMEQGRIIADEEIKSKIATEQPYREWLNQHLVPLENLTDPDDVETRHGASLRGTDGLVQLQTAFGYTFEDLRLLLTPMARDGVEAVGSMGTDTPLAVLSDRPKLLYEYFQQLFAQVTNPPIDSIREEIITSADTTIGAERNLLKPEPESCHLIKLKTPILSNEELAKLKAVNEQGFRAITLPILFNPKDGVNGLEAVMKGIFEQADKAIEDGVNLLVLSDRGVDPNHAPIPALLAVSGLHHHLIRHGTRTRVGIILESGEPREVHHFAVLIGYGCCAINPYMAFASINDMISQGLLVGVDYKTACKNYVKSATKGVIKVASKIGISTLQSYRGAQIFEAIGLNQSVIDRYFSWTASRIQGADLEVIAKEAILRHTNAFPERPGDAIPTLDVGGEYQWRKDGEAHLLSPEAIHSLQKAVSVGDYELFKKYAQLVNEQNKKYFTLRGLLQFKDQELTGRMPVPLEEVEPIEAIMKRFKTGAMSYGSISKEAHETLAIAMNRIGGKSNTGEGGEDPDRYTWTNEQGDSKNSAIKQVASGRFGVTSLYLSQAKEIQIKMAQGAKPGEGGQLPGRKVYPPIAKVRHSTPGVGLISPPPHHDIYSIEDLAELIHDLKNSNRAARVSVKLVSEVGVGTIAAGVAKAHADVVLISGFDGGTGASPQTSIKHAGLPWELGLAETHQTLVLNNLRSRIAVETDGQMKTGRDVVIAALLGAEEFGFSTAPLVTLGCIMMRVCHLNTCPAGIATQNPQLRESFTGKPEHTVNFMRFIAQEVRELMAELGFRTINEMVGRTDVLEPKKAVDHWKAKGIDLSPILHQPEVGEDIGRYCQIPQDHGLDKSLDITVLLDLCKPAIEKGEKVTATLPIKNINRAVGTILGNEITKNHWHGLPEDTVHLHFQGSAGQSFGAFVPKGVTLELEGDANDYVGKGLSGGKIIIYPPAQSTFIPEGNIIIGNVALYGATGGEVYIRGLAGERFGVRNSGVSAVVEGVGDHGCEYMTGGKVIVLGTTGRNFAAGMSGGIAYILDETGDFSTRCNTSMADLEKLEDPEEISQVYQLIAKHAEYTKSQKALKILANWTEMIPTFVKVIPRDYKRVLEALKEAEKSGLTGDEALTAAFEANSRDVARVGGS</sequence>
<dbReference type="SUPFAM" id="SSF69336">
    <property type="entry name" value="Alpha subunit of glutamate synthase, C-terminal domain"/>
    <property type="match status" value="1"/>
</dbReference>
<comment type="cofactor">
    <cofactor evidence="2">
        <name>[3Fe-4S] cluster</name>
        <dbReference type="ChEBI" id="CHEBI:21137"/>
    </cofactor>
</comment>
<dbReference type="EC" id="1.4.1.13" evidence="16"/>
<dbReference type="RefSeq" id="WP_193870675.1">
    <property type="nucleotide sequence ID" value="NZ_JADEWU010000050.1"/>
</dbReference>
<keyword evidence="17" id="KW-1185">Reference proteome</keyword>
<evidence type="ECO:0000256" key="11">
    <source>
        <dbReference type="ARBA" id="ARBA00023014"/>
    </source>
</evidence>
<evidence type="ECO:0000313" key="16">
    <source>
        <dbReference type="EMBL" id="MBE9145210.1"/>
    </source>
</evidence>
<keyword evidence="6" id="KW-0288">FMN</keyword>
<dbReference type="SUPFAM" id="SSF51395">
    <property type="entry name" value="FMN-linked oxidoreductases"/>
    <property type="match status" value="1"/>
</dbReference>
<reference evidence="16 17" key="1">
    <citation type="submission" date="2020-10" db="EMBL/GenBank/DDBJ databases">
        <authorList>
            <person name="Castelo-Branco R."/>
            <person name="Eusebio N."/>
            <person name="Adriana R."/>
            <person name="Vieira A."/>
            <person name="Brugerolle De Fraissinette N."/>
            <person name="Rezende De Castro R."/>
            <person name="Schneider M.P."/>
            <person name="Vasconcelos V."/>
            <person name="Leao P.N."/>
        </authorList>
    </citation>
    <scope>NUCLEOTIDE SEQUENCE [LARGE SCALE GENOMIC DNA]</scope>
    <source>
        <strain evidence="16 17">LEGE 06226</strain>
    </source>
</reference>
<feature type="domain" description="Glutamine amidotransferase type-2" evidence="15">
    <location>
        <begin position="22"/>
        <end position="419"/>
    </location>
</feature>
<dbReference type="InterPro" id="IPR002932">
    <property type="entry name" value="Glu_synthdom"/>
</dbReference>
<keyword evidence="10" id="KW-0408">Iron</keyword>
<comment type="caution">
    <text evidence="16">The sequence shown here is derived from an EMBL/GenBank/DDBJ whole genome shotgun (WGS) entry which is preliminary data.</text>
</comment>
<keyword evidence="7" id="KW-0479">Metal-binding</keyword>